<comment type="caution">
    <text evidence="2">The sequence shown here is derived from an EMBL/GenBank/DDBJ whole genome shotgun (WGS) entry which is preliminary data.</text>
</comment>
<evidence type="ECO:0000256" key="1">
    <source>
        <dbReference type="SAM" id="Phobius"/>
    </source>
</evidence>
<gene>
    <name evidence="2" type="ORF">SDC9_35349</name>
</gene>
<protein>
    <recommendedName>
        <fullName evidence="3">Archaeal Type IV pilin N-terminal domain-containing protein</fullName>
    </recommendedName>
</protein>
<dbReference type="AlphaFoldDB" id="A0A644VDU1"/>
<dbReference type="EMBL" id="VSSQ01000277">
    <property type="protein sequence ID" value="MPL89315.1"/>
    <property type="molecule type" value="Genomic_DNA"/>
</dbReference>
<evidence type="ECO:0000313" key="2">
    <source>
        <dbReference type="EMBL" id="MPL89315.1"/>
    </source>
</evidence>
<reference evidence="2" key="1">
    <citation type="submission" date="2019-08" db="EMBL/GenBank/DDBJ databases">
        <authorList>
            <person name="Kucharzyk K."/>
            <person name="Murdoch R.W."/>
            <person name="Higgins S."/>
            <person name="Loffler F."/>
        </authorList>
    </citation>
    <scope>NUCLEOTIDE SEQUENCE</scope>
</reference>
<name>A0A644VDU1_9ZZZZ</name>
<proteinExistence type="predicted"/>
<keyword evidence="1" id="KW-0472">Membrane</keyword>
<feature type="transmembrane region" description="Helical" evidence="1">
    <location>
        <begin position="16"/>
        <end position="39"/>
    </location>
</feature>
<evidence type="ECO:0008006" key="3">
    <source>
        <dbReference type="Google" id="ProtNLM"/>
    </source>
</evidence>
<keyword evidence="1" id="KW-1133">Transmembrane helix</keyword>
<accession>A0A644VDU1</accession>
<sequence>MALKYRRKVNQKEKRLVMIGILSMLILIIVLVCIFSAVFGMEYMINKSLADPDVLVHVTIRGDDVIVTIDEGCRVDELLMLSVQIEGVQLSNSVCTMNVSDVGTGEVVFNGACAGVTGERDIAVRGIFSDGKTEILKLYTVKFTET</sequence>
<organism evidence="2">
    <name type="scientific">bioreactor metagenome</name>
    <dbReference type="NCBI Taxonomy" id="1076179"/>
    <lineage>
        <taxon>unclassified sequences</taxon>
        <taxon>metagenomes</taxon>
        <taxon>ecological metagenomes</taxon>
    </lineage>
</organism>
<keyword evidence="1" id="KW-0812">Transmembrane</keyword>